<reference evidence="4 5" key="1">
    <citation type="journal article" date="2014" name="PLoS Genet.">
        <title>Phylogenetically driven sequencing of extremely halophilic archaea reveals strategies for static and dynamic osmo-response.</title>
        <authorList>
            <person name="Becker E.A."/>
            <person name="Seitzer P.M."/>
            <person name="Tritt A."/>
            <person name="Larsen D."/>
            <person name="Krusor M."/>
            <person name="Yao A.I."/>
            <person name="Wu D."/>
            <person name="Madern D."/>
            <person name="Eisen J.A."/>
            <person name="Darling A.E."/>
            <person name="Facciotti M.T."/>
        </authorList>
    </citation>
    <scope>NUCLEOTIDE SEQUENCE [LARGE SCALE GENOMIC DNA]</scope>
    <source>
        <strain evidence="4 5">DSM 21995</strain>
    </source>
</reference>
<accession>M0NVG6</accession>
<name>M0NVG6_9EURY</name>
<evidence type="ECO:0000313" key="5">
    <source>
        <dbReference type="Proteomes" id="UP000011650"/>
    </source>
</evidence>
<dbReference type="OrthoDB" id="331030at2157"/>
<organism evidence="4 5">
    <name type="scientific">Halorubrum lipolyticum DSM 21995</name>
    <dbReference type="NCBI Taxonomy" id="1227482"/>
    <lineage>
        <taxon>Archaea</taxon>
        <taxon>Methanobacteriati</taxon>
        <taxon>Methanobacteriota</taxon>
        <taxon>Stenosarchaea group</taxon>
        <taxon>Halobacteria</taxon>
        <taxon>Halobacteriales</taxon>
        <taxon>Haloferacaceae</taxon>
        <taxon>Halorubrum</taxon>
    </lineage>
</organism>
<evidence type="ECO:0000256" key="2">
    <source>
        <dbReference type="SAM" id="Phobius"/>
    </source>
</evidence>
<dbReference type="RefSeq" id="WP_008004670.1">
    <property type="nucleotide sequence ID" value="NZ_AOJG01000013.1"/>
</dbReference>
<sequence>MVSSSSPSSNAEKNGHGSADDGAVSVSSTGNASPETGNGSPDGAGRSPASEQRLADGDGEREELNATEVIDILSNERRRLLWHYLSEESPEASLGDASQQIAAWENGTTVGEVEYGERKSVYTSLHQFHCPKMDEAGLVEFDKRDSVVRRVSEQPDEFVVEVETNGEGALVTSLVALALSAGIIVGAWALDLPVFGDLTLPAALLAMGIGAAPAVFVYGHLTRTNRDITLPDALSRLDNFDT</sequence>
<evidence type="ECO:0000256" key="1">
    <source>
        <dbReference type="SAM" id="MobiDB-lite"/>
    </source>
</evidence>
<comment type="caution">
    <text evidence="4">The sequence shown here is derived from an EMBL/GenBank/DDBJ whole genome shotgun (WGS) entry which is preliminary data.</text>
</comment>
<feature type="domain" description="DUF7344" evidence="3">
    <location>
        <begin position="71"/>
        <end position="149"/>
    </location>
</feature>
<feature type="compositionally biased region" description="Polar residues" evidence="1">
    <location>
        <begin position="25"/>
        <end position="39"/>
    </location>
</feature>
<dbReference type="PATRIC" id="fig|1227482.3.peg.1175"/>
<feature type="transmembrane region" description="Helical" evidence="2">
    <location>
        <begin position="202"/>
        <end position="221"/>
    </location>
</feature>
<dbReference type="AlphaFoldDB" id="M0NVG6"/>
<dbReference type="Pfam" id="PF24035">
    <property type="entry name" value="DUF7344"/>
    <property type="match status" value="1"/>
</dbReference>
<dbReference type="EMBL" id="AOJG01000013">
    <property type="protein sequence ID" value="EMA61952.1"/>
    <property type="molecule type" value="Genomic_DNA"/>
</dbReference>
<keyword evidence="5" id="KW-1185">Reference proteome</keyword>
<evidence type="ECO:0000259" key="3">
    <source>
        <dbReference type="Pfam" id="PF24035"/>
    </source>
</evidence>
<protein>
    <recommendedName>
        <fullName evidence="3">DUF7344 domain-containing protein</fullName>
    </recommendedName>
</protein>
<gene>
    <name evidence="4" type="ORF">C469_05847</name>
</gene>
<dbReference type="Proteomes" id="UP000011650">
    <property type="component" value="Unassembled WGS sequence"/>
</dbReference>
<feature type="transmembrane region" description="Helical" evidence="2">
    <location>
        <begin position="169"/>
        <end position="190"/>
    </location>
</feature>
<feature type="compositionally biased region" description="Basic and acidic residues" evidence="1">
    <location>
        <begin position="53"/>
        <end position="63"/>
    </location>
</feature>
<keyword evidence="2" id="KW-0472">Membrane</keyword>
<keyword evidence="2" id="KW-1133">Transmembrane helix</keyword>
<dbReference type="InterPro" id="IPR055768">
    <property type="entry name" value="DUF7344"/>
</dbReference>
<feature type="region of interest" description="Disordered" evidence="1">
    <location>
        <begin position="1"/>
        <end position="63"/>
    </location>
</feature>
<evidence type="ECO:0000313" key="4">
    <source>
        <dbReference type="EMBL" id="EMA61952.1"/>
    </source>
</evidence>
<proteinExistence type="predicted"/>
<keyword evidence="2" id="KW-0812">Transmembrane</keyword>